<dbReference type="STRING" id="1150864.MILUP08_45484"/>
<protein>
    <submittedName>
        <fullName evidence="2">Uncharacterized protein</fullName>
    </submittedName>
</protein>
<feature type="region of interest" description="Disordered" evidence="1">
    <location>
        <begin position="68"/>
        <end position="90"/>
    </location>
</feature>
<dbReference type="Proteomes" id="UP000003448">
    <property type="component" value="Unassembled WGS sequence"/>
</dbReference>
<dbReference type="AlphaFoldDB" id="I0L9V4"/>
<evidence type="ECO:0000313" key="3">
    <source>
        <dbReference type="Proteomes" id="UP000003448"/>
    </source>
</evidence>
<dbReference type="EMBL" id="CAIE01000039">
    <property type="protein sequence ID" value="CCH20601.1"/>
    <property type="molecule type" value="Genomic_DNA"/>
</dbReference>
<organism evidence="2 3">
    <name type="scientific">Micromonospora lupini str. Lupac 08</name>
    <dbReference type="NCBI Taxonomy" id="1150864"/>
    <lineage>
        <taxon>Bacteria</taxon>
        <taxon>Bacillati</taxon>
        <taxon>Actinomycetota</taxon>
        <taxon>Actinomycetes</taxon>
        <taxon>Micromonosporales</taxon>
        <taxon>Micromonosporaceae</taxon>
        <taxon>Micromonospora</taxon>
    </lineage>
</organism>
<sequence length="116" mass="12464">MNPTVSGIEMRNHNVTLIPLIPVDRPGAARGGTWTTSIVTWQKTFPRAVIRESASLVREPDRVAGAACRTGGGCHRRGPGSRRQAVANQRVTRSIRSGRMIDGPTEVTAHAVDGEP</sequence>
<accession>I0L9V4</accession>
<comment type="caution">
    <text evidence="2">The sequence shown here is derived from an EMBL/GenBank/DDBJ whole genome shotgun (WGS) entry which is preliminary data.</text>
</comment>
<evidence type="ECO:0000256" key="1">
    <source>
        <dbReference type="SAM" id="MobiDB-lite"/>
    </source>
</evidence>
<evidence type="ECO:0000313" key="2">
    <source>
        <dbReference type="EMBL" id="CCH20601.1"/>
    </source>
</evidence>
<reference evidence="3" key="1">
    <citation type="journal article" date="2012" name="J. Bacteriol.">
        <title>Genome Sequence of Micromonospora lupini Lupac 08, Isolated from Root Nodules of Lupinus angustifolius.</title>
        <authorList>
            <person name="Alonso-Vega P."/>
            <person name="Normand P."/>
            <person name="Bacigalupe R."/>
            <person name="Pujic P."/>
            <person name="Lajus A."/>
            <person name="Vallenet D."/>
            <person name="Carro L."/>
            <person name="Coll P."/>
            <person name="Trujillo M.E."/>
        </authorList>
    </citation>
    <scope>NUCLEOTIDE SEQUENCE [LARGE SCALE GENOMIC DNA]</scope>
    <source>
        <strain evidence="3">Lupac 08</strain>
    </source>
</reference>
<gene>
    <name evidence="2" type="ORF">MILUP08_45484</name>
</gene>
<proteinExistence type="predicted"/>
<name>I0L9V4_9ACTN</name>
<keyword evidence="3" id="KW-1185">Reference proteome</keyword>